<dbReference type="InterPro" id="IPR006710">
    <property type="entry name" value="Glyco_hydro_43"/>
</dbReference>
<accession>A0ABZ0RTH2</accession>
<organism evidence="5 6">
    <name type="scientific">Coraliomargarita algicola</name>
    <dbReference type="NCBI Taxonomy" id="3092156"/>
    <lineage>
        <taxon>Bacteria</taxon>
        <taxon>Pseudomonadati</taxon>
        <taxon>Verrucomicrobiota</taxon>
        <taxon>Opitutia</taxon>
        <taxon>Puniceicoccales</taxon>
        <taxon>Coraliomargaritaceae</taxon>
        <taxon>Coraliomargarita</taxon>
    </lineage>
</organism>
<evidence type="ECO:0000256" key="4">
    <source>
        <dbReference type="RuleBase" id="RU361187"/>
    </source>
</evidence>
<evidence type="ECO:0000256" key="3">
    <source>
        <dbReference type="ARBA" id="ARBA00023295"/>
    </source>
</evidence>
<dbReference type="EMBL" id="CP138858">
    <property type="protein sequence ID" value="WPJ96274.1"/>
    <property type="molecule type" value="Genomic_DNA"/>
</dbReference>
<dbReference type="CDD" id="cd18825">
    <property type="entry name" value="GH43_CtGH43-like"/>
    <property type="match status" value="1"/>
</dbReference>
<comment type="similarity">
    <text evidence="1 4">Belongs to the glycosyl hydrolase 43 family.</text>
</comment>
<keyword evidence="2 4" id="KW-0378">Hydrolase</keyword>
<gene>
    <name evidence="5" type="ORF">SH580_00980</name>
</gene>
<dbReference type="Gene3D" id="2.115.10.20">
    <property type="entry name" value="Glycosyl hydrolase domain, family 43"/>
    <property type="match status" value="1"/>
</dbReference>
<dbReference type="SUPFAM" id="SSF75005">
    <property type="entry name" value="Arabinanase/levansucrase/invertase"/>
    <property type="match status" value="1"/>
</dbReference>
<dbReference type="PANTHER" id="PTHR22925:SF3">
    <property type="entry name" value="GLYCOSYL HYDROLASE FAMILY PROTEIN 43"/>
    <property type="match status" value="1"/>
</dbReference>
<dbReference type="GO" id="GO:0016787">
    <property type="term" value="F:hydrolase activity"/>
    <property type="evidence" value="ECO:0007669"/>
    <property type="project" value="UniProtKB-KW"/>
</dbReference>
<name>A0ABZ0RTH2_9BACT</name>
<proteinExistence type="inferred from homology"/>
<reference evidence="5 6" key="1">
    <citation type="submission" date="2023-11" db="EMBL/GenBank/DDBJ databases">
        <title>Coraliomargarita sp. nov., isolated from marine algae.</title>
        <authorList>
            <person name="Lee J.K."/>
            <person name="Baek J.H."/>
            <person name="Kim J.M."/>
            <person name="Choi D.G."/>
            <person name="Jeon C.O."/>
        </authorList>
    </citation>
    <scope>NUCLEOTIDE SEQUENCE [LARGE SCALE GENOMIC DNA]</scope>
    <source>
        <strain evidence="5 6">J2-16</strain>
    </source>
</reference>
<evidence type="ECO:0000256" key="1">
    <source>
        <dbReference type="ARBA" id="ARBA00009865"/>
    </source>
</evidence>
<sequence length="405" mass="45528">MSKMTPQCKMTSHTFLSDVPCAFFCLWLFCLIGLFAPATAQQTVIKPGQMWLDTKGEHINAHGGGILFHERTYYWYGEHKVGGAPGNKAQVGVHVYSSKDLYNWTDEGIALEVSSNPDSDIAKGCVLERPKVIFNAKTKKFVMWFHLELKGRGYSSARSGIAVADNVTGPFTFVRSIRPNAGHWPQNVTPEEKDPKSIARTKAEKEKFSGGPSDKHKQFNILGSHMEGGQMARDMTLFVDDDGKAYHLYSSEHNSTLHISLLTDDYLDHAGSYVRVFPFRWMEAPAICKHEGRYYLIASGCTGWSPNAARSAVADNIFGPWEELENPCMGVNPQNQLGPEKTFGGQSTFILPVEGKPGAFIAMFDIWRPKDPITGTYVWLPIQFEGDRFKIEWMDEWDLSVFLHR</sequence>
<dbReference type="Pfam" id="PF04616">
    <property type="entry name" value="Glyco_hydro_43"/>
    <property type="match status" value="1"/>
</dbReference>
<evidence type="ECO:0000313" key="6">
    <source>
        <dbReference type="Proteomes" id="UP001324993"/>
    </source>
</evidence>
<dbReference type="Proteomes" id="UP001324993">
    <property type="component" value="Chromosome"/>
</dbReference>
<dbReference type="PANTHER" id="PTHR22925">
    <property type="entry name" value="GLYCOSYL HYDROLASE 43 FAMILY MEMBER"/>
    <property type="match status" value="1"/>
</dbReference>
<evidence type="ECO:0000256" key="2">
    <source>
        <dbReference type="ARBA" id="ARBA00022801"/>
    </source>
</evidence>
<keyword evidence="6" id="KW-1185">Reference proteome</keyword>
<evidence type="ECO:0000313" key="5">
    <source>
        <dbReference type="EMBL" id="WPJ96274.1"/>
    </source>
</evidence>
<protein>
    <submittedName>
        <fullName evidence="5">Glycoside hydrolase family 43 protein</fullName>
    </submittedName>
</protein>
<keyword evidence="3 4" id="KW-0326">Glycosidase</keyword>
<dbReference type="InterPro" id="IPR023296">
    <property type="entry name" value="Glyco_hydro_beta-prop_sf"/>
</dbReference>